<dbReference type="RefSeq" id="WP_251943093.1">
    <property type="nucleotide sequence ID" value="NZ_JAMRYM010000003.1"/>
</dbReference>
<dbReference type="AlphaFoldDB" id="A0A9X2IR67"/>
<evidence type="ECO:0000313" key="1">
    <source>
        <dbReference type="EMBL" id="MCM6761141.1"/>
    </source>
</evidence>
<reference evidence="1" key="1">
    <citation type="submission" date="2022-06" db="EMBL/GenBank/DDBJ databases">
        <title>Whole genome shotgun sequencing (WGS) of Rathayibacter sp. ZW T2_19, isolated from stored onions (Allium cepa).</title>
        <authorList>
            <person name="Stoll D.A."/>
            <person name="Huch M."/>
        </authorList>
    </citation>
    <scope>NUCLEOTIDE SEQUENCE</scope>
    <source>
        <strain evidence="1">ZW T2_19</strain>
    </source>
</reference>
<gene>
    <name evidence="1" type="ORF">NB037_01800</name>
</gene>
<proteinExistence type="predicted"/>
<keyword evidence="2" id="KW-1185">Reference proteome</keyword>
<evidence type="ECO:0000313" key="2">
    <source>
        <dbReference type="Proteomes" id="UP001155240"/>
    </source>
</evidence>
<protein>
    <submittedName>
        <fullName evidence="1">Uncharacterized protein</fullName>
    </submittedName>
</protein>
<sequence>MNAQTRSAAHILLDLYSSSQTGDGAGKERAFGVSMQRLNETDALTASQNDDGELALDITPILTAAGISYQWLFDQLAAATGRSIEELTFELRTVIDSLTE</sequence>
<dbReference type="Proteomes" id="UP001155240">
    <property type="component" value="Unassembled WGS sequence"/>
</dbReference>
<organism evidence="1 2">
    <name type="scientific">Rathayibacter rubneri</name>
    <dbReference type="NCBI Taxonomy" id="2950106"/>
    <lineage>
        <taxon>Bacteria</taxon>
        <taxon>Bacillati</taxon>
        <taxon>Actinomycetota</taxon>
        <taxon>Actinomycetes</taxon>
        <taxon>Micrococcales</taxon>
        <taxon>Microbacteriaceae</taxon>
        <taxon>Rathayibacter</taxon>
    </lineage>
</organism>
<comment type="caution">
    <text evidence="1">The sequence shown here is derived from an EMBL/GenBank/DDBJ whole genome shotgun (WGS) entry which is preliminary data.</text>
</comment>
<dbReference type="EMBL" id="JAMRYM010000003">
    <property type="protein sequence ID" value="MCM6761141.1"/>
    <property type="molecule type" value="Genomic_DNA"/>
</dbReference>
<name>A0A9X2IR67_9MICO</name>
<accession>A0A9X2IR67</accession>